<reference evidence="1" key="1">
    <citation type="journal article" date="2020" name="Cell">
        <title>Large-Scale Comparative Analyses of Tick Genomes Elucidate Their Genetic Diversity and Vector Capacities.</title>
        <authorList>
            <consortium name="Tick Genome and Microbiome Consortium (TIGMIC)"/>
            <person name="Jia N."/>
            <person name="Wang J."/>
            <person name="Shi W."/>
            <person name="Du L."/>
            <person name="Sun Y."/>
            <person name="Zhan W."/>
            <person name="Jiang J.F."/>
            <person name="Wang Q."/>
            <person name="Zhang B."/>
            <person name="Ji P."/>
            <person name="Bell-Sakyi L."/>
            <person name="Cui X.M."/>
            <person name="Yuan T.T."/>
            <person name="Jiang B.G."/>
            <person name="Yang W.F."/>
            <person name="Lam T.T."/>
            <person name="Chang Q.C."/>
            <person name="Ding S.J."/>
            <person name="Wang X.J."/>
            <person name="Zhu J.G."/>
            <person name="Ruan X.D."/>
            <person name="Zhao L."/>
            <person name="Wei J.T."/>
            <person name="Ye R.Z."/>
            <person name="Que T.C."/>
            <person name="Du C.H."/>
            <person name="Zhou Y.H."/>
            <person name="Cheng J.X."/>
            <person name="Dai P.F."/>
            <person name="Guo W.B."/>
            <person name="Han X.H."/>
            <person name="Huang E.J."/>
            <person name="Li L.F."/>
            <person name="Wei W."/>
            <person name="Gao Y.C."/>
            <person name="Liu J.Z."/>
            <person name="Shao H.Z."/>
            <person name="Wang X."/>
            <person name="Wang C.C."/>
            <person name="Yang T.C."/>
            <person name="Huo Q.B."/>
            <person name="Li W."/>
            <person name="Chen H.Y."/>
            <person name="Chen S.E."/>
            <person name="Zhou L.G."/>
            <person name="Ni X.B."/>
            <person name="Tian J.H."/>
            <person name="Sheng Y."/>
            <person name="Liu T."/>
            <person name="Pan Y.S."/>
            <person name="Xia L.Y."/>
            <person name="Li J."/>
            <person name="Zhao F."/>
            <person name="Cao W.C."/>
        </authorList>
    </citation>
    <scope>NUCLEOTIDE SEQUENCE</scope>
    <source>
        <strain evidence="1">Rsan-2018</strain>
    </source>
</reference>
<accession>A0A9D4QFA9</accession>
<proteinExistence type="predicted"/>
<gene>
    <name evidence="1" type="ORF">HPB52_020697</name>
</gene>
<organism evidence="1 2">
    <name type="scientific">Rhipicephalus sanguineus</name>
    <name type="common">Brown dog tick</name>
    <name type="synonym">Ixodes sanguineus</name>
    <dbReference type="NCBI Taxonomy" id="34632"/>
    <lineage>
        <taxon>Eukaryota</taxon>
        <taxon>Metazoa</taxon>
        <taxon>Ecdysozoa</taxon>
        <taxon>Arthropoda</taxon>
        <taxon>Chelicerata</taxon>
        <taxon>Arachnida</taxon>
        <taxon>Acari</taxon>
        <taxon>Parasitiformes</taxon>
        <taxon>Ixodida</taxon>
        <taxon>Ixodoidea</taxon>
        <taxon>Ixodidae</taxon>
        <taxon>Rhipicephalinae</taxon>
        <taxon>Rhipicephalus</taxon>
        <taxon>Rhipicephalus</taxon>
    </lineage>
</organism>
<protein>
    <submittedName>
        <fullName evidence="1">Uncharacterized protein</fullName>
    </submittedName>
</protein>
<comment type="caution">
    <text evidence="1">The sequence shown here is derived from an EMBL/GenBank/DDBJ whole genome shotgun (WGS) entry which is preliminary data.</text>
</comment>
<dbReference type="AlphaFoldDB" id="A0A9D4QFA9"/>
<sequence length="98" mass="10762">MANLTKALWAQTLYQALQKKAVKRKASSPKKSFAVIGGVGVPEDVANVLNKGPKFAHEPRIEGHELLALNGQIARRASEENHERYLLDGVDALMKTKV</sequence>
<reference evidence="1" key="2">
    <citation type="submission" date="2021-09" db="EMBL/GenBank/DDBJ databases">
        <authorList>
            <person name="Jia N."/>
            <person name="Wang J."/>
            <person name="Shi W."/>
            <person name="Du L."/>
            <person name="Sun Y."/>
            <person name="Zhan W."/>
            <person name="Jiang J."/>
            <person name="Wang Q."/>
            <person name="Zhang B."/>
            <person name="Ji P."/>
            <person name="Sakyi L.B."/>
            <person name="Cui X."/>
            <person name="Yuan T."/>
            <person name="Jiang B."/>
            <person name="Yang W."/>
            <person name="Lam T.T.-Y."/>
            <person name="Chang Q."/>
            <person name="Ding S."/>
            <person name="Wang X."/>
            <person name="Zhu J."/>
            <person name="Ruan X."/>
            <person name="Zhao L."/>
            <person name="Wei J."/>
            <person name="Que T."/>
            <person name="Du C."/>
            <person name="Cheng J."/>
            <person name="Dai P."/>
            <person name="Han X."/>
            <person name="Huang E."/>
            <person name="Gao Y."/>
            <person name="Liu J."/>
            <person name="Shao H."/>
            <person name="Ye R."/>
            <person name="Li L."/>
            <person name="Wei W."/>
            <person name="Wang X."/>
            <person name="Wang C."/>
            <person name="Huo Q."/>
            <person name="Li W."/>
            <person name="Guo W."/>
            <person name="Chen H."/>
            <person name="Chen S."/>
            <person name="Zhou L."/>
            <person name="Zhou L."/>
            <person name="Ni X."/>
            <person name="Tian J."/>
            <person name="Zhou Y."/>
            <person name="Sheng Y."/>
            <person name="Liu T."/>
            <person name="Pan Y."/>
            <person name="Xia L."/>
            <person name="Li J."/>
            <person name="Zhao F."/>
            <person name="Cao W."/>
        </authorList>
    </citation>
    <scope>NUCLEOTIDE SEQUENCE</scope>
    <source>
        <strain evidence="1">Rsan-2018</strain>
        <tissue evidence="1">Larvae</tissue>
    </source>
</reference>
<name>A0A9D4QFA9_RHISA</name>
<dbReference type="EMBL" id="JABSTV010001246">
    <property type="protein sequence ID" value="KAH7976866.1"/>
    <property type="molecule type" value="Genomic_DNA"/>
</dbReference>
<evidence type="ECO:0000313" key="1">
    <source>
        <dbReference type="EMBL" id="KAH7976866.1"/>
    </source>
</evidence>
<dbReference type="Proteomes" id="UP000821837">
    <property type="component" value="Chromosome 10"/>
</dbReference>
<keyword evidence="2" id="KW-1185">Reference proteome</keyword>
<evidence type="ECO:0000313" key="2">
    <source>
        <dbReference type="Proteomes" id="UP000821837"/>
    </source>
</evidence>